<feature type="domain" description="Band 3 cytoplasmic" evidence="17">
    <location>
        <begin position="125"/>
        <end position="413"/>
    </location>
</feature>
<reference evidence="19" key="1">
    <citation type="submission" date="2025-08" db="UniProtKB">
        <authorList>
            <consortium name="RefSeq"/>
        </authorList>
    </citation>
    <scope>IDENTIFICATION</scope>
</reference>
<evidence type="ECO:0000256" key="5">
    <source>
        <dbReference type="ARBA" id="ARBA00022475"/>
    </source>
</evidence>
<evidence type="ECO:0000256" key="14">
    <source>
        <dbReference type="RuleBase" id="RU362035"/>
    </source>
</evidence>
<dbReference type="InterPro" id="IPR013769">
    <property type="entry name" value="Band3_cytoplasmic_dom"/>
</dbReference>
<dbReference type="GO" id="GO:0008509">
    <property type="term" value="F:monoatomic anion transmembrane transporter activity"/>
    <property type="evidence" value="ECO:0007669"/>
    <property type="project" value="InterPro"/>
</dbReference>
<evidence type="ECO:0000259" key="16">
    <source>
        <dbReference type="Pfam" id="PF00955"/>
    </source>
</evidence>
<dbReference type="PRINTS" id="PR01232">
    <property type="entry name" value="NAHCO3TRSPRT"/>
</dbReference>
<dbReference type="PANTHER" id="PTHR11453:SF113">
    <property type="entry name" value="ANION EXCHANGE PROTEIN"/>
    <property type="match status" value="1"/>
</dbReference>
<keyword evidence="8" id="KW-0915">Sodium</keyword>
<dbReference type="NCBIfam" id="TIGR00834">
    <property type="entry name" value="ae"/>
    <property type="match status" value="1"/>
</dbReference>
<dbReference type="PANTHER" id="PTHR11453">
    <property type="entry name" value="ANION EXCHANGE PROTEIN"/>
    <property type="match status" value="1"/>
</dbReference>
<keyword evidence="9 14" id="KW-0406">Ion transport</keyword>
<feature type="compositionally biased region" description="Polar residues" evidence="15">
    <location>
        <begin position="264"/>
        <end position="279"/>
    </location>
</feature>
<comment type="subcellular location">
    <subcellularLocation>
        <location evidence="1">Apical cell membrane</location>
    </subcellularLocation>
    <subcellularLocation>
        <location evidence="2">Basolateral cell membrane</location>
        <topology evidence="2">Multi-pass membrane protein</topology>
    </subcellularLocation>
    <subcellularLocation>
        <location evidence="14">Membrane</location>
        <topology evidence="14">Multi-pass membrane protein</topology>
    </subcellularLocation>
</comment>
<evidence type="ECO:0000256" key="11">
    <source>
        <dbReference type="ARBA" id="ARBA00023157"/>
    </source>
</evidence>
<keyword evidence="12" id="KW-0325">Glycoprotein</keyword>
<evidence type="ECO:0000256" key="4">
    <source>
        <dbReference type="ARBA" id="ARBA00022448"/>
    </source>
</evidence>
<dbReference type="GO" id="GO:0005452">
    <property type="term" value="F:solute:inorganic anion antiporter activity"/>
    <property type="evidence" value="ECO:0007669"/>
    <property type="project" value="InterPro"/>
</dbReference>
<dbReference type="Pfam" id="PF00955">
    <property type="entry name" value="HCO3_cotransp"/>
    <property type="match status" value="1"/>
</dbReference>
<feature type="transmembrane region" description="Helical" evidence="14">
    <location>
        <begin position="790"/>
        <end position="809"/>
    </location>
</feature>
<evidence type="ECO:0000256" key="2">
    <source>
        <dbReference type="ARBA" id="ARBA00004554"/>
    </source>
</evidence>
<feature type="compositionally biased region" description="Basic and acidic residues" evidence="15">
    <location>
        <begin position="86"/>
        <end position="100"/>
    </location>
</feature>
<dbReference type="Gene3D" id="3.40.930.10">
    <property type="entry name" value="Mannitol-specific EII, Chain A"/>
    <property type="match status" value="1"/>
</dbReference>
<evidence type="ECO:0000256" key="12">
    <source>
        <dbReference type="ARBA" id="ARBA00023180"/>
    </source>
</evidence>
<dbReference type="InterPro" id="IPR016152">
    <property type="entry name" value="PTrfase/Anion_transptr"/>
</dbReference>
<evidence type="ECO:0000256" key="3">
    <source>
        <dbReference type="ARBA" id="ARBA00010993"/>
    </source>
</evidence>
<dbReference type="InterPro" id="IPR011531">
    <property type="entry name" value="HCO3_transpt-like_TM_dom"/>
</dbReference>
<evidence type="ECO:0000256" key="7">
    <source>
        <dbReference type="ARBA" id="ARBA00022989"/>
    </source>
</evidence>
<feature type="transmembrane region" description="Helical" evidence="14">
    <location>
        <begin position="962"/>
        <end position="979"/>
    </location>
</feature>
<feature type="transmembrane region" description="Helical" evidence="14">
    <location>
        <begin position="985"/>
        <end position="1002"/>
    </location>
</feature>
<evidence type="ECO:0000256" key="1">
    <source>
        <dbReference type="ARBA" id="ARBA00004221"/>
    </source>
</evidence>
<comment type="similarity">
    <text evidence="3 14">Belongs to the anion exchanger (TC 2.A.31) family.</text>
</comment>
<dbReference type="InterPro" id="IPR003020">
    <property type="entry name" value="HCO3_transpt_euk"/>
</dbReference>
<feature type="transmembrane region" description="Helical" evidence="14">
    <location>
        <begin position="489"/>
        <end position="511"/>
    </location>
</feature>
<dbReference type="Proteomes" id="UP000515161">
    <property type="component" value="Unplaced"/>
</dbReference>
<feature type="region of interest" description="Disordered" evidence="15">
    <location>
        <begin position="1068"/>
        <end position="1095"/>
    </location>
</feature>
<dbReference type="FunFam" id="3.40.930.10:FF:000001">
    <property type="entry name" value="Anion exchange protein"/>
    <property type="match status" value="1"/>
</dbReference>
<dbReference type="KEGG" id="gacu:117546598"/>
<feature type="region of interest" description="Disordered" evidence="15">
    <location>
        <begin position="1"/>
        <end position="41"/>
    </location>
</feature>
<keyword evidence="18" id="KW-1185">Reference proteome</keyword>
<dbReference type="GeneID" id="117546598"/>
<evidence type="ECO:0000256" key="8">
    <source>
        <dbReference type="ARBA" id="ARBA00023053"/>
    </source>
</evidence>
<keyword evidence="6 14" id="KW-0812">Transmembrane</keyword>
<feature type="transmembrane region" description="Helical" evidence="14">
    <location>
        <begin position="830"/>
        <end position="854"/>
    </location>
</feature>
<evidence type="ECO:0000256" key="15">
    <source>
        <dbReference type="SAM" id="MobiDB-lite"/>
    </source>
</evidence>
<keyword evidence="13" id="KW-0739">Sodium transport</keyword>
<dbReference type="AlphaFoldDB" id="A0A6P8ULG3"/>
<organism evidence="18 19">
    <name type="scientific">Gymnodraco acuticeps</name>
    <name type="common">Antarctic dragonfish</name>
    <dbReference type="NCBI Taxonomy" id="8218"/>
    <lineage>
        <taxon>Eukaryota</taxon>
        <taxon>Metazoa</taxon>
        <taxon>Chordata</taxon>
        <taxon>Craniata</taxon>
        <taxon>Vertebrata</taxon>
        <taxon>Euteleostomi</taxon>
        <taxon>Actinopterygii</taxon>
        <taxon>Neopterygii</taxon>
        <taxon>Teleostei</taxon>
        <taxon>Neoteleostei</taxon>
        <taxon>Acanthomorphata</taxon>
        <taxon>Eupercaria</taxon>
        <taxon>Perciformes</taxon>
        <taxon>Notothenioidei</taxon>
        <taxon>Bathydraconidae</taxon>
        <taxon>Gymnodraco</taxon>
    </lineage>
</organism>
<evidence type="ECO:0000259" key="17">
    <source>
        <dbReference type="Pfam" id="PF07565"/>
    </source>
</evidence>
<feature type="region of interest" description="Disordered" evidence="15">
    <location>
        <begin position="415"/>
        <end position="454"/>
    </location>
</feature>
<feature type="transmembrane region" description="Helical" evidence="14">
    <location>
        <begin position="704"/>
        <end position="722"/>
    </location>
</feature>
<dbReference type="RefSeq" id="XP_034072770.1">
    <property type="nucleotide sequence ID" value="XM_034216879.1"/>
</dbReference>
<feature type="region of interest" description="Disordered" evidence="15">
    <location>
        <begin position="64"/>
        <end position="107"/>
    </location>
</feature>
<evidence type="ECO:0000256" key="13">
    <source>
        <dbReference type="ARBA" id="ARBA00023201"/>
    </source>
</evidence>
<dbReference type="SUPFAM" id="SSF55804">
    <property type="entry name" value="Phoshotransferase/anion transport protein"/>
    <property type="match status" value="1"/>
</dbReference>
<dbReference type="GO" id="GO:0008510">
    <property type="term" value="F:sodium:bicarbonate symporter activity"/>
    <property type="evidence" value="ECO:0007669"/>
    <property type="project" value="TreeGrafter"/>
</dbReference>
<keyword evidence="4 14" id="KW-0813">Transport</keyword>
<keyword evidence="7 14" id="KW-1133">Transmembrane helix</keyword>
<dbReference type="Gene3D" id="1.10.287.570">
    <property type="entry name" value="Helical hairpin bin"/>
    <property type="match status" value="1"/>
</dbReference>
<proteinExistence type="inferred from homology"/>
<evidence type="ECO:0000256" key="6">
    <source>
        <dbReference type="ARBA" id="ARBA00022692"/>
    </source>
</evidence>
<name>A0A6P8ULG3_GYMAC</name>
<feature type="region of interest" description="Disordered" evidence="15">
    <location>
        <begin position="255"/>
        <end position="287"/>
    </location>
</feature>
<evidence type="ECO:0000313" key="19">
    <source>
        <dbReference type="RefSeq" id="XP_034072770.1"/>
    </source>
</evidence>
<evidence type="ECO:0000256" key="10">
    <source>
        <dbReference type="ARBA" id="ARBA00023136"/>
    </source>
</evidence>
<feature type="compositionally biased region" description="Basic and acidic residues" evidence="15">
    <location>
        <begin position="26"/>
        <end position="38"/>
    </location>
</feature>
<feature type="compositionally biased region" description="Basic residues" evidence="15">
    <location>
        <begin position="66"/>
        <end position="85"/>
    </location>
</feature>
<keyword evidence="5" id="KW-1003">Cell membrane</keyword>
<dbReference type="GO" id="GO:0016323">
    <property type="term" value="C:basolateral plasma membrane"/>
    <property type="evidence" value="ECO:0007669"/>
    <property type="project" value="UniProtKB-SubCell"/>
</dbReference>
<sequence>MDITDQGAQMEPLLPTEPSSQGSTDVRADEEAVVDRGGTRSMLNTNFEKEELEGHRTLYIGVHVPVGRRSHRRHRHHGHKHRKRSKERDSTTDDGRESPSHTDTPAQRVQFLLGTEDADEEHIPHALFTELDEICLREGEDAEWKETARWLKFEEDVEDGGERWSKPYVATLSLHSLFELRSCIMNGTVMLDMRANSLEEIADMVLDQHELSGPVGPEARRRIREALLKQHHHQNHKKLANRIPIVRSFADIGKKQSEPHSMDKNGQTVSPQSQSTNNDGKQDVSRENSAVDFSKIDLHFMKKIPPGAEASNVLVGELEFLERPVVAFVRLSPAVLLNGLAEVPITTRFLFILLGPLGKGPQYHEIGRSIATLMTDEIFHDVAYKAKDRNDLVAGIDEFLDQVTVLPPGEWDPSIRIEPPKNVPSQEKRKIPPLPNGVTDLGESEDHGGHGGPELQRTGRLFGGLFLDIKRKAPHYFSDFKDAISLQCLASFLFLYCACMSPVITFGGLLGEATEGRVSAIESLFGASMTGIAYSIFAGQPLTILGSTGPVLVFEKILFKFCAEYGLSYLSLRACIGLWTAFFCLLLVATDASSLVCYITRFTEEAFAALICIIFIYEALEKLLHLGTHYPINKHNNLQTLTQYSCACVEPINPSNDTLQFWEEKNITVSQVNWTMLEVKECEMFHGEFEGTACGPHGPYVPDVLFWCVVLFFSTVLMAAFLKEFKTSRYFPTKVRAIISDFAVFITILTMVLVDYALGIPSPKLQVPSKFKPTRDDRGWLINPVGPNPWWTTIITFLPALLCTILIFMDQQITAVIINRKEHKLKKGCGYHLDLFVVGVMLGVCSVMGLPWFVAATVLSISHVNSLKLESECSAPGEQPKFLGIREQRFTGLMIFTLMGCSVFMTSVLKFIPMPVLYGVFLYMGASSLRGIQFFDRLRLFSMPAKHQPDFIYLRHVPLRKVHLFTIVQLTCLVLLWVIKTSKAAIVFPMMVLALVFIRKLLDLMFTKRELSWLDDLMPEWKKKKLEDADEEEEHSIIAEEEGIVQVPMEGHLKCDPATVNITDEMSKGSFGNVWKNVDPSETTKKEPSAKSSPS</sequence>
<evidence type="ECO:0000313" key="18">
    <source>
        <dbReference type="Proteomes" id="UP000515161"/>
    </source>
</evidence>
<evidence type="ECO:0000256" key="9">
    <source>
        <dbReference type="ARBA" id="ARBA00023065"/>
    </source>
</evidence>
<feature type="transmembrane region" description="Helical" evidence="14">
    <location>
        <begin position="742"/>
        <end position="760"/>
    </location>
</feature>
<dbReference type="InterPro" id="IPR003024">
    <property type="entry name" value="Na/HCO3_transpt"/>
</dbReference>
<dbReference type="GO" id="GO:0051453">
    <property type="term" value="P:regulation of intracellular pH"/>
    <property type="evidence" value="ECO:0007669"/>
    <property type="project" value="TreeGrafter"/>
</dbReference>
<dbReference type="PRINTS" id="PR01231">
    <property type="entry name" value="HCO3TRNSPORT"/>
</dbReference>
<feature type="domain" description="Bicarbonate transporter-like transmembrane" evidence="16">
    <location>
        <begin position="460"/>
        <end position="1019"/>
    </location>
</feature>
<accession>A0A6P8ULG3</accession>
<dbReference type="Pfam" id="PF07565">
    <property type="entry name" value="Band_3_cyto"/>
    <property type="match status" value="1"/>
</dbReference>
<protein>
    <recommendedName>
        <fullName evidence="14">Anion exchange protein</fullName>
    </recommendedName>
</protein>
<feature type="transmembrane region" description="Helical" evidence="14">
    <location>
        <begin position="595"/>
        <end position="617"/>
    </location>
</feature>
<feature type="transmembrane region" description="Helical" evidence="14">
    <location>
        <begin position="566"/>
        <end position="588"/>
    </location>
</feature>
<keyword evidence="10 14" id="KW-0472">Membrane</keyword>
<dbReference type="GO" id="GO:0016324">
    <property type="term" value="C:apical plasma membrane"/>
    <property type="evidence" value="ECO:0007669"/>
    <property type="project" value="UniProtKB-SubCell"/>
</dbReference>
<dbReference type="FunFam" id="1.10.287.570:FF:000001">
    <property type="entry name" value="Anion exchange protein"/>
    <property type="match status" value="1"/>
</dbReference>
<feature type="transmembrane region" description="Helical" evidence="14">
    <location>
        <begin position="523"/>
        <end position="546"/>
    </location>
</feature>
<gene>
    <name evidence="19" type="primary">LOC117546598</name>
</gene>
<keyword evidence="11" id="KW-1015">Disulfide bond</keyword>